<dbReference type="Pfam" id="PF08240">
    <property type="entry name" value="ADH_N"/>
    <property type="match status" value="1"/>
</dbReference>
<protein>
    <recommendedName>
        <fullName evidence="2">Enoyl reductase (ER) domain-containing protein</fullName>
    </recommendedName>
</protein>
<dbReference type="SUPFAM" id="SSF51735">
    <property type="entry name" value="NAD(P)-binding Rossmann-fold domains"/>
    <property type="match status" value="1"/>
</dbReference>
<dbReference type="PANTHER" id="PTHR43401">
    <property type="entry name" value="L-THREONINE 3-DEHYDROGENASE"/>
    <property type="match status" value="1"/>
</dbReference>
<dbReference type="InterPro" id="IPR011032">
    <property type="entry name" value="GroES-like_sf"/>
</dbReference>
<accession>A0A9N9UXF9</accession>
<sequence>MAGPNSTRRSKAAVLTADGSGVQIWTREVPPPARACILIKVLRAGVCGTDAHLAKGDQPFPDPVVLGHEGLGQIFELGEGVTTDHAGHPIAVGDVVYWNPIRPCNACYDCTISEDFTACTNGTFWSPANRAEVWASYTELATLLPNNSFYRIDSNVPLDAFIALGCALPTILQALDHLGGIPSGSTVLVQGAGPVGLAAIMMAKLAKARDIICIEGVESRLQRAQEFGATLLVDFRKPELSSRQARQSFINSSIGPRGVGIAIECSGNAAAFEEGISLLGRSGKYLLVGTWAGNSTVPFCPFDVVQKALTVVGSTFASPKHYYRAARLVETNHEVFPLAQCVTHKYTLDETTEALRAVHAGEVVKAVVIP</sequence>
<dbReference type="Proteomes" id="UP000754883">
    <property type="component" value="Unassembled WGS sequence"/>
</dbReference>
<dbReference type="InterPro" id="IPR020843">
    <property type="entry name" value="ER"/>
</dbReference>
<comment type="caution">
    <text evidence="3">The sequence shown here is derived from an EMBL/GenBank/DDBJ whole genome shotgun (WGS) entry which is preliminary data.</text>
</comment>
<dbReference type="SUPFAM" id="SSF50129">
    <property type="entry name" value="GroES-like"/>
    <property type="match status" value="1"/>
</dbReference>
<dbReference type="PANTHER" id="PTHR43401:SF1">
    <property type="entry name" value="ENOYL REDUCTASE (ER) DOMAIN-CONTAINING PROTEIN"/>
    <property type="match status" value="1"/>
</dbReference>
<dbReference type="InterPro" id="IPR013149">
    <property type="entry name" value="ADH-like_C"/>
</dbReference>
<dbReference type="OrthoDB" id="256333at2759"/>
<keyword evidence="4" id="KW-1185">Reference proteome</keyword>
<dbReference type="CDD" id="cd08231">
    <property type="entry name" value="MDR_TM0436_like"/>
    <property type="match status" value="1"/>
</dbReference>
<dbReference type="AlphaFoldDB" id="A0A9N9UXF9"/>
<evidence type="ECO:0000259" key="2">
    <source>
        <dbReference type="SMART" id="SM00829"/>
    </source>
</evidence>
<organism evidence="3 4">
    <name type="scientific">Clonostachys byssicola</name>
    <dbReference type="NCBI Taxonomy" id="160290"/>
    <lineage>
        <taxon>Eukaryota</taxon>
        <taxon>Fungi</taxon>
        <taxon>Dikarya</taxon>
        <taxon>Ascomycota</taxon>
        <taxon>Pezizomycotina</taxon>
        <taxon>Sordariomycetes</taxon>
        <taxon>Hypocreomycetidae</taxon>
        <taxon>Hypocreales</taxon>
        <taxon>Bionectriaceae</taxon>
        <taxon>Clonostachys</taxon>
    </lineage>
</organism>
<dbReference type="SMART" id="SM00829">
    <property type="entry name" value="PKS_ER"/>
    <property type="match status" value="1"/>
</dbReference>
<evidence type="ECO:0000313" key="3">
    <source>
        <dbReference type="EMBL" id="CAH0003480.1"/>
    </source>
</evidence>
<proteinExistence type="predicted"/>
<dbReference type="InterPro" id="IPR013154">
    <property type="entry name" value="ADH-like_N"/>
</dbReference>
<dbReference type="Gene3D" id="3.40.50.720">
    <property type="entry name" value="NAD(P)-binding Rossmann-like Domain"/>
    <property type="match status" value="1"/>
</dbReference>
<gene>
    <name evidence="3" type="ORF">CBYS24578_00014655</name>
</gene>
<dbReference type="EMBL" id="CABFNO020001564">
    <property type="protein sequence ID" value="CAH0003480.1"/>
    <property type="molecule type" value="Genomic_DNA"/>
</dbReference>
<evidence type="ECO:0000313" key="4">
    <source>
        <dbReference type="Proteomes" id="UP000754883"/>
    </source>
</evidence>
<dbReference type="InterPro" id="IPR050129">
    <property type="entry name" value="Zn_alcohol_dh"/>
</dbReference>
<dbReference type="Pfam" id="PF00107">
    <property type="entry name" value="ADH_zinc_N"/>
    <property type="match status" value="1"/>
</dbReference>
<dbReference type="Gene3D" id="3.90.180.10">
    <property type="entry name" value="Medium-chain alcohol dehydrogenases, catalytic domain"/>
    <property type="match status" value="1"/>
</dbReference>
<evidence type="ECO:0000256" key="1">
    <source>
        <dbReference type="ARBA" id="ARBA00023002"/>
    </source>
</evidence>
<dbReference type="GO" id="GO:0016491">
    <property type="term" value="F:oxidoreductase activity"/>
    <property type="evidence" value="ECO:0007669"/>
    <property type="project" value="UniProtKB-KW"/>
</dbReference>
<dbReference type="InterPro" id="IPR036291">
    <property type="entry name" value="NAD(P)-bd_dom_sf"/>
</dbReference>
<reference evidence="4" key="1">
    <citation type="submission" date="2019-06" db="EMBL/GenBank/DDBJ databases">
        <authorList>
            <person name="Broberg M."/>
        </authorList>
    </citation>
    <scope>NUCLEOTIDE SEQUENCE [LARGE SCALE GENOMIC DNA]</scope>
</reference>
<name>A0A9N9UXF9_9HYPO</name>
<reference evidence="3 4" key="2">
    <citation type="submission" date="2021-10" db="EMBL/GenBank/DDBJ databases">
        <authorList>
            <person name="Piombo E."/>
        </authorList>
    </citation>
    <scope>NUCLEOTIDE SEQUENCE [LARGE SCALE GENOMIC DNA]</scope>
</reference>
<keyword evidence="1" id="KW-0560">Oxidoreductase</keyword>
<feature type="domain" description="Enoyl reductase (ER)" evidence="2">
    <location>
        <begin position="19"/>
        <end position="368"/>
    </location>
</feature>